<dbReference type="PANTHER" id="PTHR46567:SF1">
    <property type="entry name" value="MEDIATOR OF RNA POLYMERASE II TRANSCRIPTION SUBUNIT 12"/>
    <property type="match status" value="1"/>
</dbReference>
<dbReference type="Proteomes" id="UP000636800">
    <property type="component" value="Unassembled WGS sequence"/>
</dbReference>
<organism evidence="1 2">
    <name type="scientific">Vanilla planifolia</name>
    <name type="common">Vanilla</name>
    <dbReference type="NCBI Taxonomy" id="51239"/>
    <lineage>
        <taxon>Eukaryota</taxon>
        <taxon>Viridiplantae</taxon>
        <taxon>Streptophyta</taxon>
        <taxon>Embryophyta</taxon>
        <taxon>Tracheophyta</taxon>
        <taxon>Spermatophyta</taxon>
        <taxon>Magnoliopsida</taxon>
        <taxon>Liliopsida</taxon>
        <taxon>Asparagales</taxon>
        <taxon>Orchidaceae</taxon>
        <taxon>Vanilloideae</taxon>
        <taxon>Vanilleae</taxon>
        <taxon>Vanilla</taxon>
    </lineage>
</organism>
<keyword evidence="2" id="KW-1185">Reference proteome</keyword>
<reference evidence="1 2" key="1">
    <citation type="journal article" date="2020" name="Nat. Food">
        <title>A phased Vanilla planifolia genome enables genetic improvement of flavour and production.</title>
        <authorList>
            <person name="Hasing T."/>
            <person name="Tang H."/>
            <person name="Brym M."/>
            <person name="Khazi F."/>
            <person name="Huang T."/>
            <person name="Chambers A.H."/>
        </authorList>
    </citation>
    <scope>NUCLEOTIDE SEQUENCE [LARGE SCALE GENOMIC DNA]</scope>
    <source>
        <tissue evidence="1">Leaf</tissue>
    </source>
</reference>
<name>A0A835PJ38_VANPL</name>
<sequence length="289" mass="31350">MDIKWILAGSDVLSGRKSIRQQLVSVAQRKCLSVKALFWKPWGWSNSLADAACNRGERTKLETTNVEEGEVVDDSIDPKRSSKINFASSDVDSITSSQQFLTEKALAELILPCIDRSSTDLRTRLFHEDADLSLSLAHMSPSKRDESFEAELDRMELPSSIRRRLQAAMPILPASISISLTCHPPLLSNLGLASAQQSTTTSGPSHKLISSTRLPIKSKTVSSQDLEGEIDPWTLLEDGTATCAASSSVGSAAAAIGEQTNTKACSWLKGSVRVRRTALNYVGSLDEDS</sequence>
<evidence type="ECO:0000313" key="1">
    <source>
        <dbReference type="EMBL" id="KAG0452729.1"/>
    </source>
</evidence>
<proteinExistence type="predicted"/>
<protein>
    <submittedName>
        <fullName evidence="1">Uncharacterized protein</fullName>
    </submittedName>
</protein>
<evidence type="ECO:0000313" key="2">
    <source>
        <dbReference type="Proteomes" id="UP000636800"/>
    </source>
</evidence>
<dbReference type="PANTHER" id="PTHR46567">
    <property type="entry name" value="MEDIATOR OF RNA POLYMERASE II TRANSCRIPTION SUBUNIT 12"/>
    <property type="match status" value="1"/>
</dbReference>
<dbReference type="EMBL" id="JADCNL010000014">
    <property type="protein sequence ID" value="KAG0452729.1"/>
    <property type="molecule type" value="Genomic_DNA"/>
</dbReference>
<accession>A0A835PJ38</accession>
<gene>
    <name evidence="1" type="ORF">HPP92_025393</name>
</gene>
<dbReference type="OrthoDB" id="288590at2759"/>
<dbReference type="AlphaFoldDB" id="A0A835PJ38"/>
<comment type="caution">
    <text evidence="1">The sequence shown here is derived from an EMBL/GenBank/DDBJ whole genome shotgun (WGS) entry which is preliminary data.</text>
</comment>